<dbReference type="Gene3D" id="3.10.20.30">
    <property type="match status" value="1"/>
</dbReference>
<evidence type="ECO:0000259" key="2">
    <source>
        <dbReference type="Pfam" id="PF22196"/>
    </source>
</evidence>
<evidence type="ECO:0000259" key="1">
    <source>
        <dbReference type="Pfam" id="PF18712"/>
    </source>
</evidence>
<evidence type="ECO:0000313" key="3">
    <source>
        <dbReference type="EMBL" id="QFR43376.1"/>
    </source>
</evidence>
<dbReference type="Gene3D" id="3.40.50.11810">
    <property type="match status" value="1"/>
</dbReference>
<protein>
    <recommendedName>
        <fullName evidence="5">DUF5644 domain-containing protein</fullName>
    </recommendedName>
</protein>
<dbReference type="Pfam" id="PF18712">
    <property type="entry name" value="DUF5644"/>
    <property type="match status" value="1"/>
</dbReference>
<feature type="domain" description="DUF5644" evidence="1">
    <location>
        <begin position="109"/>
        <end position="204"/>
    </location>
</feature>
<accession>A0AAJ4A3S8</accession>
<dbReference type="Gene3D" id="1.10.1060.20">
    <property type="match status" value="1"/>
</dbReference>
<proteinExistence type="predicted"/>
<dbReference type="RefSeq" id="WP_152299439.1">
    <property type="nucleotide sequence ID" value="NZ_CP041166.1"/>
</dbReference>
<dbReference type="InterPro" id="IPR054018">
    <property type="entry name" value="HdrB-like_C"/>
</dbReference>
<dbReference type="Pfam" id="PF22196">
    <property type="entry name" value="HdrB-like_C"/>
    <property type="match status" value="1"/>
</dbReference>
<keyword evidence="4" id="KW-1185">Reference proteome</keyword>
<dbReference type="KEGG" id="suln:FJR47_05460"/>
<dbReference type="InterPro" id="IPR012675">
    <property type="entry name" value="Beta-grasp_dom_sf"/>
</dbReference>
<name>A0AAJ4A3S8_9BACT</name>
<dbReference type="AlphaFoldDB" id="A0AAJ4A3S8"/>
<reference evidence="4" key="1">
    <citation type="submission" date="2019-06" db="EMBL/GenBank/DDBJ databases">
        <title>Sulfurimonas gotlandica sp. nov., a chemoautotrophic and psychrotolerant epsilonproteobacterium isolated from a pelagic redoxcline, and an emended description of the genus Sulfurimonas.</title>
        <authorList>
            <person name="Wang S."/>
            <person name="Jiang L."/>
            <person name="Shao Z."/>
        </authorList>
    </citation>
    <scope>NUCLEOTIDE SEQUENCE [LARGE SCALE GENOMIC DNA]</scope>
    <source>
        <strain evidence="4">1-1N</strain>
    </source>
</reference>
<sequence>MTTEVHVELFRFDAKADYLPYYKKYTLKYKAEDTILDLLNDINSIEKFAYDPVGDFNLKINNLYLNANELISDIVEKTSNEFKIEPVSIYRALNDLIVDKRDYIEKISFFKDYITQSQMDEYAKRYELDYFASNTYDIHRSYIGDHSLLIASDIIEQNPDLKQEILEKISCKETGIWYHTSLKRRVFNYDANKENKIRSLFEMLPKVTDFKMSKNAISDSKIENVKIFQSFEGFNIAEFEGIDEKSCASIIKNSKANYVALSHSKEDLAPYSALADKDFSLKIAGEILLEAKDENADFIVVRDENDLMLFDKEQKRIEKIMNREIELPVISQQQFKMLLEGEKNITTLGFDKHRVKVSFL</sequence>
<dbReference type="InterPro" id="IPR041543">
    <property type="entry name" value="DUF5644"/>
</dbReference>
<dbReference type="Proteomes" id="UP000326061">
    <property type="component" value="Chromosome"/>
</dbReference>
<feature type="domain" description="HdrB-like C-terminal" evidence="2">
    <location>
        <begin position="276"/>
        <end position="353"/>
    </location>
</feature>
<gene>
    <name evidence="3" type="ORF">FJR47_05460</name>
</gene>
<organism evidence="3 4">
    <name type="scientific">Sulfurimonas xiamenensis</name>
    <dbReference type="NCBI Taxonomy" id="2590021"/>
    <lineage>
        <taxon>Bacteria</taxon>
        <taxon>Pseudomonadati</taxon>
        <taxon>Campylobacterota</taxon>
        <taxon>Epsilonproteobacteria</taxon>
        <taxon>Campylobacterales</taxon>
        <taxon>Sulfurimonadaceae</taxon>
        <taxon>Sulfurimonas</taxon>
    </lineage>
</organism>
<evidence type="ECO:0008006" key="5">
    <source>
        <dbReference type="Google" id="ProtNLM"/>
    </source>
</evidence>
<dbReference type="EMBL" id="CP041166">
    <property type="protein sequence ID" value="QFR43376.1"/>
    <property type="molecule type" value="Genomic_DNA"/>
</dbReference>
<evidence type="ECO:0000313" key="4">
    <source>
        <dbReference type="Proteomes" id="UP000326061"/>
    </source>
</evidence>